<keyword evidence="4" id="KW-1185">Reference proteome</keyword>
<proteinExistence type="inferred from homology"/>
<dbReference type="PANTHER" id="PTHR24321:SF8">
    <property type="entry name" value="ESTRADIOL 17-BETA-DEHYDROGENASE 8-RELATED"/>
    <property type="match status" value="1"/>
</dbReference>
<comment type="caution">
    <text evidence="3">The sequence shown here is derived from an EMBL/GenBank/DDBJ whole genome shotgun (WGS) entry which is preliminary data.</text>
</comment>
<organism evidence="3 4">
    <name type="scientific">Sphingobium soli</name>
    <dbReference type="NCBI Taxonomy" id="1591116"/>
    <lineage>
        <taxon>Bacteria</taxon>
        <taxon>Pseudomonadati</taxon>
        <taxon>Pseudomonadota</taxon>
        <taxon>Alphaproteobacteria</taxon>
        <taxon>Sphingomonadales</taxon>
        <taxon>Sphingomonadaceae</taxon>
        <taxon>Sphingobium</taxon>
    </lineage>
</organism>
<dbReference type="CDD" id="cd05233">
    <property type="entry name" value="SDR_c"/>
    <property type="match status" value="1"/>
</dbReference>
<keyword evidence="2" id="KW-0560">Oxidoreductase</keyword>
<evidence type="ECO:0000256" key="2">
    <source>
        <dbReference type="ARBA" id="ARBA00023002"/>
    </source>
</evidence>
<dbReference type="InterPro" id="IPR002347">
    <property type="entry name" value="SDR_fam"/>
</dbReference>
<evidence type="ECO:0000313" key="3">
    <source>
        <dbReference type="EMBL" id="MCC4232276.1"/>
    </source>
</evidence>
<dbReference type="Pfam" id="PF13561">
    <property type="entry name" value="adh_short_C2"/>
    <property type="match status" value="1"/>
</dbReference>
<dbReference type="InterPro" id="IPR036291">
    <property type="entry name" value="NAD(P)-bd_dom_sf"/>
</dbReference>
<reference evidence="3 4" key="1">
    <citation type="submission" date="2021-10" db="EMBL/GenBank/DDBJ databases">
        <title>The diversity and Nitrogen Metabolism of Culturable Nitrate-Utilizing Bacteria Within the Oxygen Minimum Zone of the Changjiang (Yangtze River)Estuary.</title>
        <authorList>
            <person name="Zhang D."/>
            <person name="Zheng J."/>
            <person name="Liu S."/>
            <person name="He W."/>
        </authorList>
    </citation>
    <scope>NUCLEOTIDE SEQUENCE [LARGE SCALE GENOMIC DNA]</scope>
    <source>
        <strain evidence="3 4">FXH275-2</strain>
    </source>
</reference>
<evidence type="ECO:0000313" key="4">
    <source>
        <dbReference type="Proteomes" id="UP001198830"/>
    </source>
</evidence>
<dbReference type="SUPFAM" id="SSF51735">
    <property type="entry name" value="NAD(P)-binding Rossmann-fold domains"/>
    <property type="match status" value="1"/>
</dbReference>
<accession>A0ABS8H185</accession>
<gene>
    <name evidence="3" type="ORF">LL253_06155</name>
</gene>
<name>A0ABS8H185_9SPHN</name>
<protein>
    <submittedName>
        <fullName evidence="3">SDR family oxidoreductase</fullName>
    </submittedName>
</protein>
<dbReference type="PANTHER" id="PTHR24321">
    <property type="entry name" value="DEHYDROGENASES, SHORT CHAIN"/>
    <property type="match status" value="1"/>
</dbReference>
<dbReference type="EMBL" id="JAJGNP010000003">
    <property type="protein sequence ID" value="MCC4232276.1"/>
    <property type="molecule type" value="Genomic_DNA"/>
</dbReference>
<dbReference type="Proteomes" id="UP001198830">
    <property type="component" value="Unassembled WGS sequence"/>
</dbReference>
<dbReference type="NCBIfam" id="NF005559">
    <property type="entry name" value="PRK07231.1"/>
    <property type="match status" value="1"/>
</dbReference>
<dbReference type="RefSeq" id="WP_228226565.1">
    <property type="nucleotide sequence ID" value="NZ_JAJGNP010000003.1"/>
</dbReference>
<dbReference type="PRINTS" id="PR00081">
    <property type="entry name" value="GDHRDH"/>
</dbReference>
<dbReference type="Gene3D" id="3.40.50.720">
    <property type="entry name" value="NAD(P)-binding Rossmann-like Domain"/>
    <property type="match status" value="1"/>
</dbReference>
<dbReference type="PRINTS" id="PR00080">
    <property type="entry name" value="SDRFAMILY"/>
</dbReference>
<comment type="similarity">
    <text evidence="1">Belongs to the short-chain dehydrogenases/reductases (SDR) family.</text>
</comment>
<evidence type="ECO:0000256" key="1">
    <source>
        <dbReference type="ARBA" id="ARBA00006484"/>
    </source>
</evidence>
<sequence>MGRLDGKVAIVTGGAAGIGAGTAERLGQEGAKVVIADRNIAGAEQVAHRIGNGQALAVQFDATDEDSINKLIATAKDQFGRIDILHNNVAMTAEAWSRDTSLLETSVETLDLSYSINLRSMFIACKAVLPIMIDQGGGSIINMSSGSGEAGAPTLIAYGTTKGGVITLTKYLAVQYGRANVRSNCILPGLIMTEQIKQNVPDADRIYRRTTPFDRAGTPADIAGMVVFFASDDAVFVNGQIVHCDGGGSAGAAEPLDF</sequence>